<dbReference type="InterPro" id="IPR027799">
    <property type="entry name" value="Rtf2_RING-finger"/>
</dbReference>
<feature type="compositionally biased region" description="Acidic residues" evidence="1">
    <location>
        <begin position="444"/>
        <end position="455"/>
    </location>
</feature>
<dbReference type="OrthoDB" id="247013at2759"/>
<dbReference type="AlphaFoldDB" id="A0A9Q1K419"/>
<feature type="compositionally biased region" description="Basic and acidic residues" evidence="1">
    <location>
        <begin position="381"/>
        <end position="407"/>
    </location>
</feature>
<dbReference type="PANTHER" id="PTHR12775:SF2">
    <property type="entry name" value="REPLICATION TERMINATION FACTOR 2"/>
    <property type="match status" value="1"/>
</dbReference>
<gene>
    <name evidence="2" type="ORF">Cgig2_032209</name>
</gene>
<protein>
    <recommendedName>
        <fullName evidence="4">Replication termination factor 2</fullName>
    </recommendedName>
</protein>
<dbReference type="GO" id="GO:0006274">
    <property type="term" value="P:DNA replication termination"/>
    <property type="evidence" value="ECO:0007669"/>
    <property type="project" value="TreeGrafter"/>
</dbReference>
<dbReference type="CDD" id="cd16653">
    <property type="entry name" value="RING-like_Rtf2"/>
    <property type="match status" value="1"/>
</dbReference>
<keyword evidence="3" id="KW-1185">Reference proteome</keyword>
<name>A0A9Q1K419_9CARY</name>
<evidence type="ECO:0000256" key="1">
    <source>
        <dbReference type="SAM" id="MobiDB-lite"/>
    </source>
</evidence>
<dbReference type="GO" id="GO:0005634">
    <property type="term" value="C:nucleus"/>
    <property type="evidence" value="ECO:0007669"/>
    <property type="project" value="TreeGrafter"/>
</dbReference>
<dbReference type="Pfam" id="PF04641">
    <property type="entry name" value="Rtf2"/>
    <property type="match status" value="1"/>
</dbReference>
<sequence length="529" mass="57818">MDSNSRSPQQFQVLIRSPDVKSLNRALTLTLDEANRTFHDLKLFLLSPSQLSSSFFSINGKTLDDSATIISAGIAPFSTLTLHFKLFGGGGDGGATGAESRDCYLNMYAVRKPDKVDPNEQRLSKWTTCALSFEPLKPPCVIDRLGNVFNKEALVKALLGKNLPKAFGHIKGLKDMITIHLSVIPGLDLDENAHVGSETRFQCPISGLEFNGKYKFFALRSCGHVLSAKALKEVKSSACLVCHKEFVEADKIVINGNDEEVGLLREKMEAEKVNKVMREKKPKKGKSGEVELKDGAHVSLDSSARLSGKKHGIDVNGVEKNSGKLELINDKVANDAAAAKGGAPAAQAKRFKAVDIAPPNADKKVYASIFTSSRGHEVKATARVERESDSDRERWKKERVGGKGRWEGRRRRRNLGSATKVHESHGWNHPEVQGSRINRPNSASDDDGSAFEAVEEGTKNSPNRPSLSLEAEMRRRCSAKSENVQGKGERARRNKGKSVGEEGKVVENEGRALVMLSRGISAHLKQCVA</sequence>
<evidence type="ECO:0008006" key="4">
    <source>
        <dbReference type="Google" id="ProtNLM"/>
    </source>
</evidence>
<dbReference type="EMBL" id="JAKOGI010000347">
    <property type="protein sequence ID" value="KAJ8436388.1"/>
    <property type="molecule type" value="Genomic_DNA"/>
</dbReference>
<evidence type="ECO:0000313" key="2">
    <source>
        <dbReference type="EMBL" id="KAJ8436388.1"/>
    </source>
</evidence>
<proteinExistence type="predicted"/>
<dbReference type="InterPro" id="IPR006735">
    <property type="entry name" value="Rtf2"/>
</dbReference>
<dbReference type="PANTHER" id="PTHR12775">
    <property type="entry name" value="PROTEIN C20ORF43 HOMOLOG"/>
    <property type="match status" value="1"/>
</dbReference>
<organism evidence="2 3">
    <name type="scientific">Carnegiea gigantea</name>
    <dbReference type="NCBI Taxonomy" id="171969"/>
    <lineage>
        <taxon>Eukaryota</taxon>
        <taxon>Viridiplantae</taxon>
        <taxon>Streptophyta</taxon>
        <taxon>Embryophyta</taxon>
        <taxon>Tracheophyta</taxon>
        <taxon>Spermatophyta</taxon>
        <taxon>Magnoliopsida</taxon>
        <taxon>eudicotyledons</taxon>
        <taxon>Gunneridae</taxon>
        <taxon>Pentapetalae</taxon>
        <taxon>Caryophyllales</taxon>
        <taxon>Cactineae</taxon>
        <taxon>Cactaceae</taxon>
        <taxon>Cactoideae</taxon>
        <taxon>Echinocereeae</taxon>
        <taxon>Carnegiea</taxon>
    </lineage>
</organism>
<dbReference type="Proteomes" id="UP001153076">
    <property type="component" value="Unassembled WGS sequence"/>
</dbReference>
<feature type="region of interest" description="Disordered" evidence="1">
    <location>
        <begin position="381"/>
        <end position="503"/>
    </location>
</feature>
<reference evidence="2" key="1">
    <citation type="submission" date="2022-04" db="EMBL/GenBank/DDBJ databases">
        <title>Carnegiea gigantea Genome sequencing and assembly v2.</title>
        <authorList>
            <person name="Copetti D."/>
            <person name="Sanderson M.J."/>
            <person name="Burquez A."/>
            <person name="Wojciechowski M.F."/>
        </authorList>
    </citation>
    <scope>NUCLEOTIDE SEQUENCE</scope>
    <source>
        <strain evidence="2">SGP5-SGP5p</strain>
        <tissue evidence="2">Aerial part</tissue>
    </source>
</reference>
<comment type="caution">
    <text evidence="2">The sequence shown here is derived from an EMBL/GenBank/DDBJ whole genome shotgun (WGS) entry which is preliminary data.</text>
</comment>
<accession>A0A9Q1K419</accession>
<evidence type="ECO:0000313" key="3">
    <source>
        <dbReference type="Proteomes" id="UP001153076"/>
    </source>
</evidence>